<feature type="compositionally biased region" description="Basic and acidic residues" evidence="1">
    <location>
        <begin position="433"/>
        <end position="445"/>
    </location>
</feature>
<feature type="compositionally biased region" description="Basic and acidic residues" evidence="1">
    <location>
        <begin position="313"/>
        <end position="342"/>
    </location>
</feature>
<feature type="region of interest" description="Disordered" evidence="1">
    <location>
        <begin position="1"/>
        <end position="32"/>
    </location>
</feature>
<dbReference type="KEGG" id="kdj:28966710"/>
<dbReference type="Proteomes" id="UP000078595">
    <property type="component" value="Chromosome 3"/>
</dbReference>
<proteinExistence type="predicted"/>
<feature type="compositionally biased region" description="Low complexity" evidence="1">
    <location>
        <begin position="83"/>
        <end position="99"/>
    </location>
</feature>
<organism evidence="2">
    <name type="scientific">Kwoniella dejecticola CBS 10117</name>
    <dbReference type="NCBI Taxonomy" id="1296121"/>
    <lineage>
        <taxon>Eukaryota</taxon>
        <taxon>Fungi</taxon>
        <taxon>Dikarya</taxon>
        <taxon>Basidiomycota</taxon>
        <taxon>Agaricomycotina</taxon>
        <taxon>Tremellomycetes</taxon>
        <taxon>Tremellales</taxon>
        <taxon>Cryptococcaceae</taxon>
        <taxon>Kwoniella</taxon>
    </lineage>
</organism>
<feature type="compositionally biased region" description="Polar residues" evidence="1">
    <location>
        <begin position="71"/>
        <end position="82"/>
    </location>
</feature>
<feature type="compositionally biased region" description="Polar residues" evidence="1">
    <location>
        <begin position="672"/>
        <end position="682"/>
    </location>
</feature>
<dbReference type="VEuPathDB" id="FungiDB:I303_03011"/>
<feature type="compositionally biased region" description="Low complexity" evidence="1">
    <location>
        <begin position="130"/>
        <end position="140"/>
    </location>
</feature>
<accession>A0A1A6AAA9</accession>
<protein>
    <submittedName>
        <fullName evidence="2">Uncharacterized protein</fullName>
    </submittedName>
</protein>
<name>A0A1A6AAA9_9TREE</name>
<dbReference type="AlphaFoldDB" id="A0A1A6AAA9"/>
<feature type="compositionally biased region" description="Low complexity" evidence="1">
    <location>
        <begin position="829"/>
        <end position="844"/>
    </location>
</feature>
<feature type="compositionally biased region" description="Basic and acidic residues" evidence="1">
    <location>
        <begin position="254"/>
        <end position="264"/>
    </location>
</feature>
<feature type="region of interest" description="Disordered" evidence="1">
    <location>
        <begin position="63"/>
        <end position="347"/>
    </location>
</feature>
<feature type="compositionally biased region" description="Basic and acidic residues" evidence="1">
    <location>
        <begin position="203"/>
        <end position="227"/>
    </location>
</feature>
<evidence type="ECO:0000313" key="3">
    <source>
        <dbReference type="EMBL" id="WWC60419.1"/>
    </source>
</evidence>
<feature type="compositionally biased region" description="Polar residues" evidence="1">
    <location>
        <begin position="746"/>
        <end position="761"/>
    </location>
</feature>
<dbReference type="OrthoDB" id="2573334at2759"/>
<feature type="compositionally biased region" description="Polar residues" evidence="1">
    <location>
        <begin position="729"/>
        <end position="738"/>
    </location>
</feature>
<feature type="compositionally biased region" description="Basic and acidic residues" evidence="1">
    <location>
        <begin position="660"/>
        <end position="670"/>
    </location>
</feature>
<feature type="compositionally biased region" description="Basic and acidic residues" evidence="1">
    <location>
        <begin position="463"/>
        <end position="474"/>
    </location>
</feature>
<evidence type="ECO:0000256" key="1">
    <source>
        <dbReference type="SAM" id="MobiDB-lite"/>
    </source>
</evidence>
<reference evidence="2" key="1">
    <citation type="submission" date="2013-07" db="EMBL/GenBank/DDBJ databases">
        <title>The Genome Sequence of Cryptococcus dejecticola CBS10117.</title>
        <authorList>
            <consortium name="The Broad Institute Genome Sequencing Platform"/>
            <person name="Cuomo C."/>
            <person name="Litvintseva A."/>
            <person name="Chen Y."/>
            <person name="Heitman J."/>
            <person name="Sun S."/>
            <person name="Springer D."/>
            <person name="Dromer F."/>
            <person name="Young S.K."/>
            <person name="Zeng Q."/>
            <person name="Gargeya S."/>
            <person name="Fitzgerald M."/>
            <person name="Abouelleil A."/>
            <person name="Alvarado L."/>
            <person name="Berlin A.M."/>
            <person name="Chapman S.B."/>
            <person name="Dewar J."/>
            <person name="Goldberg J."/>
            <person name="Griggs A."/>
            <person name="Gujja S."/>
            <person name="Hansen M."/>
            <person name="Howarth C."/>
            <person name="Imamovic A."/>
            <person name="Larimer J."/>
            <person name="McCowan C."/>
            <person name="Murphy C."/>
            <person name="Pearson M."/>
            <person name="Priest M."/>
            <person name="Roberts A."/>
            <person name="Saif S."/>
            <person name="Shea T."/>
            <person name="Sykes S."/>
            <person name="Wortman J."/>
            <person name="Nusbaum C."/>
            <person name="Birren B."/>
        </authorList>
    </citation>
    <scope>NUCLEOTIDE SEQUENCE [LARGE SCALE GENOMIC DNA]</scope>
    <source>
        <strain evidence="2">CBS 10117</strain>
    </source>
</reference>
<sequence length="857" mass="95947">MSDDGWNDGFESESYGSADENTKFDRNALSGTGDLFRQLDLESRWEGGAKVTETPFTIAARKARNAACNKVETSLPESSAKVSTQTQSTQPSTNTSTPTFRPIPPSDNDYGIKNGVTKIILPDYGRKRPNSSTTNASSSAQVGNHQNDDHHHEGSEAPKKPRRRPTGWIDANGEPEFEEIEPFKKKTILEVSEEYEQKKKRRSEGAKKAAETRKRNKKAREEAEKIRFRMMPADAGPNEQFPILQGIQKINALPRKDRQSESAKTEIPLAQSKLAEKRPNSDAIHKLIYGKPQQSTAASSKAEVKARSAIQLDSDKEGDAHDGDTLASETKGRSEFVPRDSKATGNKYASRKISSWAPSNLPINAPIDNEPRKLFNGNTRVYSPIDLDTAGNEDVVMDEPSTITHLSSSVLRDIENTADTSSEVQPPSSPLDPVRRNSISDEHRQTRNGLNAGNNLIKRRSNKQVEDREADLNRTRTHKNHLLERARNNTEMLTHQSNLVDDTNIPRLASNSSYNPYLMSHSVRRSPSPEQSPMSRDEDWKTADFTNTRWGKNKRNDRTVGNGSGRYQARQFRRDPDIFPQKRFDPKITENFRAQSTMFSLFPGKDSAKSATYRSVGKETKVPLFRPSDPNEDKPDSSSSTSYTLNTAKGTKYGSSAVPLKKEKEYHDDDSPTPNQGQSAERNGTIRFDAPLKASKNNGQYVVTEVHLPSQYTPRHLSYSGKKDPGVYQHSSDQQNDISGHKKTPTAESSTYFDPNESAGTRRSIGKYRFQENLVDTETHTNIPTDPTVYSNGFAHSDHFSTPQYPPNDDGLPQESPWQSHKMEDDWTKAWSKSAQSKQQADSSIGIFDTDHYMDTD</sequence>
<dbReference type="RefSeq" id="XP_018264831.1">
    <property type="nucleotide sequence ID" value="XM_018406337.1"/>
</dbReference>
<reference evidence="3" key="2">
    <citation type="submission" date="2013-07" db="EMBL/GenBank/DDBJ databases">
        <authorList>
            <consortium name="The Broad Institute Genome Sequencing Platform"/>
            <person name="Cuomo C."/>
            <person name="Litvintseva A."/>
            <person name="Chen Y."/>
            <person name="Heitman J."/>
            <person name="Sun S."/>
            <person name="Springer D."/>
            <person name="Dromer F."/>
            <person name="Young S.K."/>
            <person name="Zeng Q."/>
            <person name="Gargeya S."/>
            <person name="Fitzgerald M."/>
            <person name="Abouelleil A."/>
            <person name="Alvarado L."/>
            <person name="Berlin A.M."/>
            <person name="Chapman S.B."/>
            <person name="Dewar J."/>
            <person name="Goldberg J."/>
            <person name="Griggs A."/>
            <person name="Gujja S."/>
            <person name="Hansen M."/>
            <person name="Howarth C."/>
            <person name="Imamovic A."/>
            <person name="Larimer J."/>
            <person name="McCowan C."/>
            <person name="Murphy C."/>
            <person name="Pearson M."/>
            <person name="Priest M."/>
            <person name="Roberts A."/>
            <person name="Saif S."/>
            <person name="Shea T."/>
            <person name="Sykes S."/>
            <person name="Wortman J."/>
            <person name="Nusbaum C."/>
            <person name="Birren B."/>
        </authorList>
    </citation>
    <scope>NUCLEOTIDE SEQUENCE</scope>
    <source>
        <strain evidence="3">CBS 10117</strain>
    </source>
</reference>
<feature type="compositionally biased region" description="Basic and acidic residues" evidence="1">
    <location>
        <begin position="146"/>
        <end position="159"/>
    </location>
</feature>
<dbReference type="EMBL" id="KI894029">
    <property type="protein sequence ID" value="OBR86989.1"/>
    <property type="molecule type" value="Genomic_DNA"/>
</dbReference>
<feature type="region of interest" description="Disordered" evidence="1">
    <location>
        <begin position="548"/>
        <end position="568"/>
    </location>
</feature>
<feature type="region of interest" description="Disordered" evidence="1">
    <location>
        <begin position="713"/>
        <end position="764"/>
    </location>
</feature>
<feature type="region of interest" description="Disordered" evidence="1">
    <location>
        <begin position="779"/>
        <end position="857"/>
    </location>
</feature>
<feature type="compositionally biased region" description="Polar residues" evidence="1">
    <location>
        <begin position="637"/>
        <end position="649"/>
    </location>
</feature>
<feature type="region of interest" description="Disordered" evidence="1">
    <location>
        <begin position="603"/>
        <end position="693"/>
    </location>
</feature>
<reference evidence="3" key="3">
    <citation type="submission" date="2024-02" db="EMBL/GenBank/DDBJ databases">
        <title>Comparative genomics of Cryptococcus and Kwoniella reveals pathogenesis evolution and contrasting modes of karyotype evolution via chromosome fusion or intercentromeric recombination.</title>
        <authorList>
            <person name="Coelho M.A."/>
            <person name="David-Palma M."/>
            <person name="Shea T."/>
            <person name="Bowers K."/>
            <person name="McGinley-Smith S."/>
            <person name="Mohammad A.W."/>
            <person name="Gnirke A."/>
            <person name="Yurkov A.M."/>
            <person name="Nowrousian M."/>
            <person name="Sun S."/>
            <person name="Cuomo C.A."/>
            <person name="Heitman J."/>
        </authorList>
    </citation>
    <scope>NUCLEOTIDE SEQUENCE</scope>
    <source>
        <strain evidence="3">CBS 10117</strain>
    </source>
</reference>
<feature type="compositionally biased region" description="Basic and acidic residues" evidence="1">
    <location>
        <begin position="274"/>
        <end position="285"/>
    </location>
</feature>
<keyword evidence="4" id="KW-1185">Reference proteome</keyword>
<evidence type="ECO:0000313" key="4">
    <source>
        <dbReference type="Proteomes" id="UP000078595"/>
    </source>
</evidence>
<dbReference type="EMBL" id="CP144532">
    <property type="protein sequence ID" value="WWC60419.1"/>
    <property type="molecule type" value="Genomic_DNA"/>
</dbReference>
<evidence type="ECO:0000313" key="2">
    <source>
        <dbReference type="EMBL" id="OBR86989.1"/>
    </source>
</evidence>
<dbReference type="GeneID" id="28966710"/>
<feature type="region of interest" description="Disordered" evidence="1">
    <location>
        <begin position="418"/>
        <end position="480"/>
    </location>
</feature>
<gene>
    <name evidence="2" type="ORF">I303_03011</name>
    <name evidence="3" type="ORF">I303_102991</name>
</gene>
<feature type="compositionally biased region" description="Polar residues" evidence="1">
    <location>
        <begin position="779"/>
        <end position="791"/>
    </location>
</feature>